<evidence type="ECO:0000256" key="1">
    <source>
        <dbReference type="ARBA" id="ARBA00023242"/>
    </source>
</evidence>
<dbReference type="Pfam" id="PF00172">
    <property type="entry name" value="Zn_clus"/>
    <property type="match status" value="1"/>
</dbReference>
<protein>
    <recommendedName>
        <fullName evidence="3">Zn(2)-C6 fungal-type domain-containing protein</fullName>
    </recommendedName>
</protein>
<dbReference type="GO" id="GO:0008270">
    <property type="term" value="F:zinc ion binding"/>
    <property type="evidence" value="ECO:0007669"/>
    <property type="project" value="InterPro"/>
</dbReference>
<dbReference type="SMART" id="SM00066">
    <property type="entry name" value="GAL4"/>
    <property type="match status" value="1"/>
</dbReference>
<dbReference type="OrthoDB" id="415590at2759"/>
<dbReference type="Proteomes" id="UP001140510">
    <property type="component" value="Unassembled WGS sequence"/>
</dbReference>
<dbReference type="GO" id="GO:0045944">
    <property type="term" value="P:positive regulation of transcription by RNA polymerase II"/>
    <property type="evidence" value="ECO:0007669"/>
    <property type="project" value="TreeGrafter"/>
</dbReference>
<evidence type="ECO:0000256" key="2">
    <source>
        <dbReference type="SAM" id="MobiDB-lite"/>
    </source>
</evidence>
<dbReference type="CDD" id="cd00067">
    <property type="entry name" value="GAL4"/>
    <property type="match status" value="1"/>
</dbReference>
<evidence type="ECO:0000313" key="5">
    <source>
        <dbReference type="Proteomes" id="UP001140510"/>
    </source>
</evidence>
<keyword evidence="5" id="KW-1185">Reference proteome</keyword>
<dbReference type="PANTHER" id="PTHR37534:SF24">
    <property type="entry name" value="MISCELLANEOUS ZN(II)2CYS6 TRANSCRIPTION FACTOR (EUROFUNG)-RELATED"/>
    <property type="match status" value="1"/>
</dbReference>
<keyword evidence="1" id="KW-0539">Nucleus</keyword>
<dbReference type="PANTHER" id="PTHR37534">
    <property type="entry name" value="TRANSCRIPTIONAL ACTIVATOR PROTEIN UGA3"/>
    <property type="match status" value="1"/>
</dbReference>
<sequence length="477" mass="53850">MTDVEEKAKRARVRSGCMRCRTKRRKCDEAKPVCGRCKDKKEICQWGTRIVFREENNRSLDTPQLFSTQKKPKRPAPGHFEIQDVTAEVIRDHQQQEISKSPLERTMSIQSTLSPQTASGGDGQFDAVHAWNVSAPTNMMPFVDPDCVQDDGPNHVSLQRNIEDMSPGLPVVEDLSYIWPSPTANGLYDDSIFLPGSAYLDAHSTLRSHLYHEANVNVATREGTPELRLEDKLDATFSGGASSGYTTPRQTAVTEEEEFLLLQNWVEEGWAPGTTLEDHARLFKESSDFNAHACYAVYLCGHVLDLLAGQPQLASRVGMSSVSSADRSSPSFASRWNQLWHYISDWHRQRPDEMLPIHVVETTPFPKILYSNPAAISGNQLHHTASILMLQHKPPSLNLTPKPRSIFWHARQVCAISISNHHHGAWTNSIQPLWIAGQWMSHPSEQKAILELLSRIEEETGWGTKWRAEDLKEFWGE</sequence>
<dbReference type="GO" id="GO:0000976">
    <property type="term" value="F:transcription cis-regulatory region binding"/>
    <property type="evidence" value="ECO:0007669"/>
    <property type="project" value="TreeGrafter"/>
</dbReference>
<dbReference type="PROSITE" id="PS00463">
    <property type="entry name" value="ZN2_CY6_FUNGAL_1"/>
    <property type="match status" value="1"/>
</dbReference>
<dbReference type="PROSITE" id="PS50048">
    <property type="entry name" value="ZN2_CY6_FUNGAL_2"/>
    <property type="match status" value="1"/>
</dbReference>
<feature type="compositionally biased region" description="Polar residues" evidence="2">
    <location>
        <begin position="107"/>
        <end position="119"/>
    </location>
</feature>
<evidence type="ECO:0000313" key="4">
    <source>
        <dbReference type="EMBL" id="KAJ4402469.1"/>
    </source>
</evidence>
<dbReference type="GO" id="GO:0000981">
    <property type="term" value="F:DNA-binding transcription factor activity, RNA polymerase II-specific"/>
    <property type="evidence" value="ECO:0007669"/>
    <property type="project" value="InterPro"/>
</dbReference>
<dbReference type="InterPro" id="IPR001138">
    <property type="entry name" value="Zn2Cys6_DnaBD"/>
</dbReference>
<dbReference type="Gene3D" id="4.10.240.10">
    <property type="entry name" value="Zn(2)-C6 fungal-type DNA-binding domain"/>
    <property type="match status" value="1"/>
</dbReference>
<feature type="domain" description="Zn(2)-C6 fungal-type" evidence="3">
    <location>
        <begin position="16"/>
        <end position="46"/>
    </location>
</feature>
<proteinExistence type="predicted"/>
<reference evidence="4" key="1">
    <citation type="submission" date="2022-10" db="EMBL/GenBank/DDBJ databases">
        <title>Tapping the CABI collections for fungal endophytes: first genome assemblies for Collariella, Neodidymelliopsis, Ascochyta clinopodiicola, Didymella pomorum, Didymosphaeria variabile, Neocosmospora piperis and Neocucurbitaria cava.</title>
        <authorList>
            <person name="Hill R."/>
        </authorList>
    </citation>
    <scope>NUCLEOTIDE SEQUENCE</scope>
    <source>
        <strain evidence="4">IMI 355091</strain>
    </source>
</reference>
<comment type="caution">
    <text evidence="4">The sequence shown here is derived from an EMBL/GenBank/DDBJ whole genome shotgun (WGS) entry which is preliminary data.</text>
</comment>
<accession>A0A9W9D538</accession>
<dbReference type="AlphaFoldDB" id="A0A9W9D538"/>
<dbReference type="GO" id="GO:0005634">
    <property type="term" value="C:nucleus"/>
    <property type="evidence" value="ECO:0007669"/>
    <property type="project" value="TreeGrafter"/>
</dbReference>
<organism evidence="4 5">
    <name type="scientific">Didymella pomorum</name>
    <dbReference type="NCBI Taxonomy" id="749634"/>
    <lineage>
        <taxon>Eukaryota</taxon>
        <taxon>Fungi</taxon>
        <taxon>Dikarya</taxon>
        <taxon>Ascomycota</taxon>
        <taxon>Pezizomycotina</taxon>
        <taxon>Dothideomycetes</taxon>
        <taxon>Pleosporomycetidae</taxon>
        <taxon>Pleosporales</taxon>
        <taxon>Pleosporineae</taxon>
        <taxon>Didymellaceae</taxon>
        <taxon>Didymella</taxon>
    </lineage>
</organism>
<gene>
    <name evidence="4" type="ORF">N0V91_007183</name>
</gene>
<evidence type="ECO:0000259" key="3">
    <source>
        <dbReference type="PROSITE" id="PS50048"/>
    </source>
</evidence>
<dbReference type="SUPFAM" id="SSF57701">
    <property type="entry name" value="Zn2/Cys6 DNA-binding domain"/>
    <property type="match status" value="1"/>
</dbReference>
<dbReference type="EMBL" id="JAPEVA010000061">
    <property type="protein sequence ID" value="KAJ4402469.1"/>
    <property type="molecule type" value="Genomic_DNA"/>
</dbReference>
<name>A0A9W9D538_9PLEO</name>
<dbReference type="InterPro" id="IPR036864">
    <property type="entry name" value="Zn2-C6_fun-type_DNA-bd_sf"/>
</dbReference>
<feature type="region of interest" description="Disordered" evidence="2">
    <location>
        <begin position="93"/>
        <end position="124"/>
    </location>
</feature>